<reference evidence="6" key="1">
    <citation type="submission" date="2022-11" db="EMBL/GenBank/DDBJ databases">
        <title>Marinomonas sp. nov., isolated from marine algae.</title>
        <authorList>
            <person name="Choi D.G."/>
            <person name="Kim J.M."/>
            <person name="Lee J.K."/>
            <person name="Baek J.H."/>
            <person name="Jeon C.O."/>
        </authorList>
    </citation>
    <scope>NUCLEOTIDE SEQUENCE</scope>
    <source>
        <strain evidence="6">KJ51-3</strain>
    </source>
</reference>
<name>A0ABT3KEN0_9GAMM</name>
<evidence type="ECO:0000259" key="5">
    <source>
        <dbReference type="SMART" id="SM01144"/>
    </source>
</evidence>
<evidence type="ECO:0000256" key="4">
    <source>
        <dbReference type="ARBA" id="ARBA00022694"/>
    </source>
</evidence>
<keyword evidence="3" id="KW-0949">S-adenosyl-L-methionine</keyword>
<accession>A0ABT3KEN0</accession>
<keyword evidence="7" id="KW-1185">Reference proteome</keyword>
<dbReference type="SMART" id="SM01144">
    <property type="entry name" value="DTW"/>
    <property type="match status" value="1"/>
</dbReference>
<evidence type="ECO:0000313" key="6">
    <source>
        <dbReference type="EMBL" id="MCW4628990.1"/>
    </source>
</evidence>
<evidence type="ECO:0000256" key="2">
    <source>
        <dbReference type="ARBA" id="ARBA00022679"/>
    </source>
</evidence>
<dbReference type="PANTHER" id="PTHR21392:SF1">
    <property type="entry name" value="TRNA-URIDINE AMINOCARBOXYPROPYLTRANSFERASE"/>
    <property type="match status" value="1"/>
</dbReference>
<dbReference type="InterPro" id="IPR005636">
    <property type="entry name" value="DTW"/>
</dbReference>
<evidence type="ECO:0000256" key="1">
    <source>
        <dbReference type="ARBA" id="ARBA00012386"/>
    </source>
</evidence>
<evidence type="ECO:0000256" key="3">
    <source>
        <dbReference type="ARBA" id="ARBA00022691"/>
    </source>
</evidence>
<dbReference type="EMBL" id="JAPEUL010000007">
    <property type="protein sequence ID" value="MCW4628990.1"/>
    <property type="molecule type" value="Genomic_DNA"/>
</dbReference>
<proteinExistence type="predicted"/>
<dbReference type="Pfam" id="PF03942">
    <property type="entry name" value="DTW"/>
    <property type="match status" value="1"/>
</dbReference>
<keyword evidence="4" id="KW-0819">tRNA processing</keyword>
<dbReference type="Proteomes" id="UP001431181">
    <property type="component" value="Unassembled WGS sequence"/>
</dbReference>
<sequence>MNMKIWLLTHSEELKKTSGTGKIVKETLESECEIIVWSRVDPSTAILALPPANTILVYPCENQQQTSLIDLTLTVDNIIIIDGTWQQAKKIYNQSPYLKAFAHYEIKGITSLYQKRRNQKNIGLCTAEVAIHLLTEYKHPAASSLLEKFTVFNQ</sequence>
<keyword evidence="2" id="KW-0808">Transferase</keyword>
<dbReference type="PANTHER" id="PTHR21392">
    <property type="entry name" value="TRNA-URIDINE AMINOCARBOXYPROPYLTRANSFERASE 2"/>
    <property type="match status" value="1"/>
</dbReference>
<dbReference type="EC" id="2.5.1.25" evidence="1"/>
<organism evidence="6 7">
    <name type="scientific">Marinomonas rhodophyticola</name>
    <dbReference type="NCBI Taxonomy" id="2992803"/>
    <lineage>
        <taxon>Bacteria</taxon>
        <taxon>Pseudomonadati</taxon>
        <taxon>Pseudomonadota</taxon>
        <taxon>Gammaproteobacteria</taxon>
        <taxon>Oceanospirillales</taxon>
        <taxon>Oceanospirillaceae</taxon>
        <taxon>Marinomonas</taxon>
    </lineage>
</organism>
<gene>
    <name evidence="6" type="ORF">ONZ52_08410</name>
</gene>
<protein>
    <recommendedName>
        <fullName evidence="1">tRNA-uridine aminocarboxypropyltransferase</fullName>
        <ecNumber evidence="1">2.5.1.25</ecNumber>
    </recommendedName>
</protein>
<dbReference type="InterPro" id="IPR039262">
    <property type="entry name" value="DTWD2/TAPT"/>
</dbReference>
<evidence type="ECO:0000313" key="7">
    <source>
        <dbReference type="Proteomes" id="UP001431181"/>
    </source>
</evidence>
<comment type="caution">
    <text evidence="6">The sequence shown here is derived from an EMBL/GenBank/DDBJ whole genome shotgun (WGS) entry which is preliminary data.</text>
</comment>
<feature type="domain" description="DTW" evidence="5">
    <location>
        <begin position="3"/>
        <end position="154"/>
    </location>
</feature>